<keyword evidence="4 8" id="KW-0276">Fatty acid metabolism</keyword>
<keyword evidence="1 8" id="KW-0444">Lipid biosynthesis</keyword>
<evidence type="ECO:0000256" key="8">
    <source>
        <dbReference type="HAMAP-Rule" id="MF_00101"/>
    </source>
</evidence>
<protein>
    <recommendedName>
        <fullName evidence="8">Holo-[acyl-carrier-protein] synthase</fullName>
        <shortName evidence="8">Holo-ACP synthase</shortName>
        <ecNumber evidence="8">2.7.8.7</ecNumber>
    </recommendedName>
    <alternativeName>
        <fullName evidence="8">4'-phosphopantetheinyl transferase AcpS</fullName>
    </alternativeName>
</protein>
<evidence type="ECO:0000256" key="7">
    <source>
        <dbReference type="ARBA" id="ARBA00023160"/>
    </source>
</evidence>
<keyword evidence="8" id="KW-0963">Cytoplasm</keyword>
<gene>
    <name evidence="8" type="primary">acpS</name>
    <name evidence="10" type="ordered locus">Spico_1454</name>
</gene>
<dbReference type="HOGENOM" id="CLU_089696_0_2_12"/>
<organism evidence="10 11">
    <name type="scientific">Parasphaerochaeta coccoides (strain ATCC BAA-1237 / DSM 17374 / SPN1)</name>
    <name type="common">Sphaerochaeta coccoides</name>
    <dbReference type="NCBI Taxonomy" id="760011"/>
    <lineage>
        <taxon>Bacteria</taxon>
        <taxon>Pseudomonadati</taxon>
        <taxon>Spirochaetota</taxon>
        <taxon>Spirochaetia</taxon>
        <taxon>Spirochaetales</taxon>
        <taxon>Sphaerochaetaceae</taxon>
        <taxon>Parasphaerochaeta</taxon>
    </lineage>
</organism>
<dbReference type="InterPro" id="IPR008278">
    <property type="entry name" value="4-PPantetheinyl_Trfase_dom"/>
</dbReference>
<evidence type="ECO:0000256" key="6">
    <source>
        <dbReference type="ARBA" id="ARBA00023098"/>
    </source>
</evidence>
<evidence type="ECO:0000313" key="10">
    <source>
        <dbReference type="EMBL" id="AEC02657.1"/>
    </source>
</evidence>
<keyword evidence="7 8" id="KW-0275">Fatty acid biosynthesis</keyword>
<comment type="cofactor">
    <cofactor evidence="8">
        <name>Mg(2+)</name>
        <dbReference type="ChEBI" id="CHEBI:18420"/>
    </cofactor>
</comment>
<dbReference type="Pfam" id="PF01648">
    <property type="entry name" value="ACPS"/>
    <property type="match status" value="1"/>
</dbReference>
<reference evidence="10 11" key="2">
    <citation type="journal article" date="2012" name="Stand. Genomic Sci.">
        <title>Complete genome sequence of the termite hindgut bacterium Spirochaeta coccoides type strain (SPN1(T)), reclassification in the genus Sphaerochaeta as Sphaerochaeta coccoides comb. nov. and emendations of the family Spirochaetaceae and the genus Sphaerochaeta.</title>
        <authorList>
            <person name="Abt B."/>
            <person name="Han C."/>
            <person name="Scheuner C."/>
            <person name="Lu M."/>
            <person name="Lapidus A."/>
            <person name="Nolan M."/>
            <person name="Lucas S."/>
            <person name="Hammon N."/>
            <person name="Deshpande S."/>
            <person name="Cheng J.F."/>
            <person name="Tapia R."/>
            <person name="Goodwin L.A."/>
            <person name="Pitluck S."/>
            <person name="Liolios K."/>
            <person name="Pagani I."/>
            <person name="Ivanova N."/>
            <person name="Mavromatis K."/>
            <person name="Mikhailova N."/>
            <person name="Huntemann M."/>
            <person name="Pati A."/>
            <person name="Chen A."/>
            <person name="Palaniappan K."/>
            <person name="Land M."/>
            <person name="Hauser L."/>
            <person name="Brambilla E.M."/>
            <person name="Rohde M."/>
            <person name="Spring S."/>
            <person name="Gronow S."/>
            <person name="Goker M."/>
            <person name="Woyke T."/>
            <person name="Bristow J."/>
            <person name="Eisen J.A."/>
            <person name="Markowitz V."/>
            <person name="Hugenholtz P."/>
            <person name="Kyrpides N.C."/>
            <person name="Klenk H.P."/>
            <person name="Detter J.C."/>
        </authorList>
    </citation>
    <scope>NUCLEOTIDE SEQUENCE [LARGE SCALE GENOMIC DNA]</scope>
    <source>
        <strain evidence="11">ATCC BAA-1237 / DSM 17374 / SPN1</strain>
    </source>
</reference>
<dbReference type="Proteomes" id="UP000007939">
    <property type="component" value="Chromosome"/>
</dbReference>
<sequence length="133" mass="14520">MIRGIGIDAVSILRMETFGDGLVSRLFHPSEAKRALMLKEDSLRSRGEFLATRFAAKEALSKAMGTGMRGMSLREIAVVTDILGKPSLVLEGHTAEHFSRLFPKTSILVSLTHEHPLALAQVMLVEESSDGTQ</sequence>
<dbReference type="RefSeq" id="WP_013740052.1">
    <property type="nucleotide sequence ID" value="NC_015436.1"/>
</dbReference>
<evidence type="ECO:0000259" key="9">
    <source>
        <dbReference type="Pfam" id="PF01648"/>
    </source>
</evidence>
<dbReference type="InterPro" id="IPR037143">
    <property type="entry name" value="4-PPantetheinyl_Trfase_dom_sf"/>
</dbReference>
<dbReference type="EMBL" id="CP002659">
    <property type="protein sequence ID" value="AEC02657.1"/>
    <property type="molecule type" value="Genomic_DNA"/>
</dbReference>
<comment type="similarity">
    <text evidence="8">Belongs to the P-Pant transferase superfamily. AcpS family.</text>
</comment>
<dbReference type="Gene3D" id="3.90.470.20">
    <property type="entry name" value="4'-phosphopantetheinyl transferase domain"/>
    <property type="match status" value="1"/>
</dbReference>
<dbReference type="HAMAP" id="MF_00101">
    <property type="entry name" value="AcpS"/>
    <property type="match status" value="1"/>
</dbReference>
<reference evidence="11" key="1">
    <citation type="submission" date="2011-04" db="EMBL/GenBank/DDBJ databases">
        <title>The complete genome of Spirochaeta coccoides DSM 17374.</title>
        <authorList>
            <person name="Lucas S."/>
            <person name="Copeland A."/>
            <person name="Lapidus A."/>
            <person name="Bruce D."/>
            <person name="Goodwin L."/>
            <person name="Pitluck S."/>
            <person name="Peters L."/>
            <person name="Kyrpides N."/>
            <person name="Mavromatis K."/>
            <person name="Pagani I."/>
            <person name="Ivanova N."/>
            <person name="Ovchinnikova G."/>
            <person name="Lu M."/>
            <person name="Detter J.C."/>
            <person name="Tapia R."/>
            <person name="Han C."/>
            <person name="Land M."/>
            <person name="Hauser L."/>
            <person name="Markowitz V."/>
            <person name="Cheng J.-F."/>
            <person name="Hugenholtz P."/>
            <person name="Woyke T."/>
            <person name="Wu D."/>
            <person name="Spring S."/>
            <person name="Schroeder M."/>
            <person name="Brambilla E."/>
            <person name="Klenk H.-P."/>
            <person name="Eisen J.A."/>
        </authorList>
    </citation>
    <scope>NUCLEOTIDE SEQUENCE [LARGE SCALE GENOMIC DNA]</scope>
    <source>
        <strain evidence="11">ATCC BAA-1237 / DSM 17374 / SPN1</strain>
    </source>
</reference>
<dbReference type="KEGG" id="scc:Spico_1454"/>
<dbReference type="STRING" id="760011.Spico_1454"/>
<dbReference type="InterPro" id="IPR004568">
    <property type="entry name" value="Ppantetheine-prot_Trfase_dom"/>
</dbReference>
<evidence type="ECO:0000256" key="1">
    <source>
        <dbReference type="ARBA" id="ARBA00022516"/>
    </source>
</evidence>
<keyword evidence="11" id="KW-1185">Reference proteome</keyword>
<dbReference type="EC" id="2.7.8.7" evidence="8"/>
<feature type="binding site" evidence="8">
    <location>
        <position position="8"/>
    </location>
    <ligand>
        <name>Mg(2+)</name>
        <dbReference type="ChEBI" id="CHEBI:18420"/>
    </ligand>
</feature>
<dbReference type="InterPro" id="IPR002582">
    <property type="entry name" value="ACPS"/>
</dbReference>
<dbReference type="GO" id="GO:0000287">
    <property type="term" value="F:magnesium ion binding"/>
    <property type="evidence" value="ECO:0007669"/>
    <property type="project" value="UniProtKB-UniRule"/>
</dbReference>
<dbReference type="NCBIfam" id="TIGR00556">
    <property type="entry name" value="pantethn_trn"/>
    <property type="match status" value="1"/>
</dbReference>
<comment type="function">
    <text evidence="8">Transfers the 4'-phosphopantetheine moiety from coenzyme A to a Ser of acyl-carrier-protein.</text>
</comment>
<evidence type="ECO:0000256" key="3">
    <source>
        <dbReference type="ARBA" id="ARBA00022723"/>
    </source>
</evidence>
<feature type="domain" description="4'-phosphopantetheinyl transferase" evidence="9">
    <location>
        <begin position="4"/>
        <end position="118"/>
    </location>
</feature>
<evidence type="ECO:0000313" key="11">
    <source>
        <dbReference type="Proteomes" id="UP000007939"/>
    </source>
</evidence>
<evidence type="ECO:0000256" key="4">
    <source>
        <dbReference type="ARBA" id="ARBA00022832"/>
    </source>
</evidence>
<comment type="subcellular location">
    <subcellularLocation>
        <location evidence="8">Cytoplasm</location>
    </subcellularLocation>
</comment>
<dbReference type="AlphaFoldDB" id="F4GI59"/>
<accession>F4GI59</accession>
<dbReference type="SUPFAM" id="SSF56214">
    <property type="entry name" value="4'-phosphopantetheinyl transferase"/>
    <property type="match status" value="1"/>
</dbReference>
<keyword evidence="5 8" id="KW-0460">Magnesium</keyword>
<dbReference type="GO" id="GO:0008897">
    <property type="term" value="F:holo-[acyl-carrier-protein] synthase activity"/>
    <property type="evidence" value="ECO:0007669"/>
    <property type="project" value="UniProtKB-UniRule"/>
</dbReference>
<dbReference type="eggNOG" id="COG0736">
    <property type="taxonomic scope" value="Bacteria"/>
</dbReference>
<keyword evidence="2 8" id="KW-0808">Transferase</keyword>
<proteinExistence type="inferred from homology"/>
<dbReference type="GO" id="GO:0005737">
    <property type="term" value="C:cytoplasm"/>
    <property type="evidence" value="ECO:0007669"/>
    <property type="project" value="UniProtKB-SubCell"/>
</dbReference>
<keyword evidence="3 8" id="KW-0479">Metal-binding</keyword>
<name>F4GI59_PARC1</name>
<feature type="binding site" evidence="8">
    <location>
        <position position="58"/>
    </location>
    <ligand>
        <name>Mg(2+)</name>
        <dbReference type="ChEBI" id="CHEBI:18420"/>
    </ligand>
</feature>
<keyword evidence="6 8" id="KW-0443">Lipid metabolism</keyword>
<comment type="catalytic activity">
    <reaction evidence="8">
        <text>apo-[ACP] + CoA = holo-[ACP] + adenosine 3',5'-bisphosphate + H(+)</text>
        <dbReference type="Rhea" id="RHEA:12068"/>
        <dbReference type="Rhea" id="RHEA-COMP:9685"/>
        <dbReference type="Rhea" id="RHEA-COMP:9690"/>
        <dbReference type="ChEBI" id="CHEBI:15378"/>
        <dbReference type="ChEBI" id="CHEBI:29999"/>
        <dbReference type="ChEBI" id="CHEBI:57287"/>
        <dbReference type="ChEBI" id="CHEBI:58343"/>
        <dbReference type="ChEBI" id="CHEBI:64479"/>
        <dbReference type="EC" id="2.7.8.7"/>
    </reaction>
</comment>
<dbReference type="GO" id="GO:0006633">
    <property type="term" value="P:fatty acid biosynthetic process"/>
    <property type="evidence" value="ECO:0007669"/>
    <property type="project" value="UniProtKB-UniRule"/>
</dbReference>
<evidence type="ECO:0000256" key="2">
    <source>
        <dbReference type="ARBA" id="ARBA00022679"/>
    </source>
</evidence>
<evidence type="ECO:0000256" key="5">
    <source>
        <dbReference type="ARBA" id="ARBA00022842"/>
    </source>
</evidence>
<dbReference type="NCBIfam" id="TIGR00516">
    <property type="entry name" value="acpS"/>
    <property type="match status" value="1"/>
</dbReference>